<evidence type="ECO:0000259" key="7">
    <source>
        <dbReference type="Pfam" id="PF02687"/>
    </source>
</evidence>
<reference evidence="9 10" key="1">
    <citation type="submission" date="2016-08" db="EMBL/GenBank/DDBJ databases">
        <title>Draft genome of Fabibacter sp. strain SK-8.</title>
        <authorList>
            <person name="Wong S.-K."/>
            <person name="Hamasaki K."/>
            <person name="Yoshizawa S."/>
        </authorList>
    </citation>
    <scope>NUCLEOTIDE SEQUENCE [LARGE SCALE GENOMIC DNA]</scope>
    <source>
        <strain evidence="9 10">SK-8</strain>
    </source>
</reference>
<feature type="transmembrane region" description="Helical" evidence="6">
    <location>
        <begin position="430"/>
        <end position="454"/>
    </location>
</feature>
<sequence>MLKNYLKTTYRNLLRNKVYSLINVLGLTIGIACFSLIFLYVENEVSFDKFHQEKSYRFLINEQTGDGEFRKYGIVSAKSIERIAENVSGVEDAILLRNWGAGPQQVKYKDFSFKTRSLLGAESDFFDYFDFNLIRGDKATALKGPNNVILTESTAKKIFGNEDPMGKTLTSTGSMSFSWVVTGILEDPKNSHMEFEFLFNFDLRDDVNDYIILREGFANSVYGFFKFSEGTDPAAIAERTKDYFKEFYKDRPEVVASLDRESYEFQALEDIYFESGDVQFNGFRTGDKQNLFLLAAIGLFMLLIACVNYINAATAKSINRRKEIGVRKVFGAFRGHLVTQFMGEAFLISLISVLLSVLVTDIALPSFENLMQSELRQSLLSNTFYLGSLVGVLLFVNIISGSYPALMLSRFSPSDVLKKSSRNGALKGNNLRALLVGIQLFITMVLISSVLLIVKQSQFINDMELGFDKDDILIIPNNSPKLNASIQTFESELMKSPYIKGVTAGMDVLGFEYTNNSGLVIAEGTDPSEAPVATYFTVGMDFIDVQGIEIIQGRGFDKNLSTDSAAIIVNEAFVRASGGMDLVGKNVKLFSPENNSSPVIGVVKDFNFRSLRSEVSPAIFQVSRGTNWFFTLKVDPANKQLALAHAKDVYQSIESDFPMGFWFLEDNLKAYYGDEERLQAAIKTFAFICIFIACLGLYGMTAFTVERKLKEIGIRKVLGAKINHLVWIVNQRFILLALMASLVAVPVVYYFINDWLSGFAYRTSIGIGSFVLSIIIVLIIVLVTVSFQAVRAGLVNPVKTLRSE</sequence>
<dbReference type="AlphaFoldDB" id="A0A1E5T050"/>
<organism evidence="9 10">
    <name type="scientific">Roseivirga misakiensis</name>
    <dbReference type="NCBI Taxonomy" id="1563681"/>
    <lineage>
        <taxon>Bacteria</taxon>
        <taxon>Pseudomonadati</taxon>
        <taxon>Bacteroidota</taxon>
        <taxon>Cytophagia</taxon>
        <taxon>Cytophagales</taxon>
        <taxon>Roseivirgaceae</taxon>
        <taxon>Roseivirga</taxon>
    </lineage>
</organism>
<dbReference type="InterPro" id="IPR025857">
    <property type="entry name" value="MacB_PCD"/>
</dbReference>
<dbReference type="Pfam" id="PF02687">
    <property type="entry name" value="FtsX"/>
    <property type="match status" value="2"/>
</dbReference>
<keyword evidence="2" id="KW-1003">Cell membrane</keyword>
<dbReference type="InterPro" id="IPR003838">
    <property type="entry name" value="ABC3_permease_C"/>
</dbReference>
<comment type="subcellular location">
    <subcellularLocation>
        <location evidence="1">Cell membrane</location>
        <topology evidence="1">Multi-pass membrane protein</topology>
    </subcellularLocation>
</comment>
<dbReference type="STRING" id="1563681.BFP71_14930"/>
<accession>A0A1E5T050</accession>
<name>A0A1E5T050_9BACT</name>
<feature type="transmembrane region" description="Helical" evidence="6">
    <location>
        <begin position="733"/>
        <end position="752"/>
    </location>
</feature>
<feature type="transmembrane region" description="Helical" evidence="6">
    <location>
        <begin position="685"/>
        <end position="705"/>
    </location>
</feature>
<proteinExistence type="predicted"/>
<feature type="transmembrane region" description="Helical" evidence="6">
    <location>
        <begin position="21"/>
        <end position="41"/>
    </location>
</feature>
<evidence type="ECO:0000256" key="2">
    <source>
        <dbReference type="ARBA" id="ARBA00022475"/>
    </source>
</evidence>
<evidence type="ECO:0000256" key="6">
    <source>
        <dbReference type="SAM" id="Phobius"/>
    </source>
</evidence>
<evidence type="ECO:0000313" key="9">
    <source>
        <dbReference type="EMBL" id="OEK04739.1"/>
    </source>
</evidence>
<dbReference type="GO" id="GO:0005886">
    <property type="term" value="C:plasma membrane"/>
    <property type="evidence" value="ECO:0007669"/>
    <property type="project" value="UniProtKB-SubCell"/>
</dbReference>
<feature type="transmembrane region" description="Helical" evidence="6">
    <location>
        <begin position="291"/>
        <end position="312"/>
    </location>
</feature>
<evidence type="ECO:0008006" key="11">
    <source>
        <dbReference type="Google" id="ProtNLM"/>
    </source>
</evidence>
<keyword evidence="4 6" id="KW-1133">Transmembrane helix</keyword>
<dbReference type="GO" id="GO:0022857">
    <property type="term" value="F:transmembrane transporter activity"/>
    <property type="evidence" value="ECO:0007669"/>
    <property type="project" value="TreeGrafter"/>
</dbReference>
<feature type="domain" description="MacB-like periplasmic core" evidence="8">
    <location>
        <begin position="20"/>
        <end position="241"/>
    </location>
</feature>
<dbReference type="Proteomes" id="UP000095552">
    <property type="component" value="Unassembled WGS sequence"/>
</dbReference>
<feature type="transmembrane region" description="Helical" evidence="6">
    <location>
        <begin position="384"/>
        <end position="409"/>
    </location>
</feature>
<comment type="caution">
    <text evidence="9">The sequence shown here is derived from an EMBL/GenBank/DDBJ whole genome shotgun (WGS) entry which is preliminary data.</text>
</comment>
<evidence type="ECO:0000259" key="8">
    <source>
        <dbReference type="Pfam" id="PF12704"/>
    </source>
</evidence>
<dbReference type="RefSeq" id="WP_069836244.1">
    <property type="nucleotide sequence ID" value="NZ_MDGQ01000005.1"/>
</dbReference>
<dbReference type="PROSITE" id="PS51257">
    <property type="entry name" value="PROKAR_LIPOPROTEIN"/>
    <property type="match status" value="1"/>
</dbReference>
<keyword evidence="10" id="KW-1185">Reference proteome</keyword>
<dbReference type="OrthoDB" id="973976at2"/>
<feature type="domain" description="ABC3 transporter permease C-terminal" evidence="7">
    <location>
        <begin position="296"/>
        <end position="413"/>
    </location>
</feature>
<dbReference type="Pfam" id="PF12704">
    <property type="entry name" value="MacB_PCD"/>
    <property type="match status" value="1"/>
</dbReference>
<dbReference type="PANTHER" id="PTHR30572:SF18">
    <property type="entry name" value="ABC-TYPE MACROLIDE FAMILY EXPORT SYSTEM PERMEASE COMPONENT 2"/>
    <property type="match status" value="1"/>
</dbReference>
<evidence type="ECO:0000256" key="1">
    <source>
        <dbReference type="ARBA" id="ARBA00004651"/>
    </source>
</evidence>
<evidence type="ECO:0000256" key="3">
    <source>
        <dbReference type="ARBA" id="ARBA00022692"/>
    </source>
</evidence>
<keyword evidence="5 6" id="KW-0472">Membrane</keyword>
<evidence type="ECO:0000256" key="4">
    <source>
        <dbReference type="ARBA" id="ARBA00022989"/>
    </source>
</evidence>
<keyword evidence="3 6" id="KW-0812">Transmembrane</keyword>
<feature type="transmembrane region" description="Helical" evidence="6">
    <location>
        <begin position="764"/>
        <end position="787"/>
    </location>
</feature>
<protein>
    <recommendedName>
        <fullName evidence="11">ABC transporter permease</fullName>
    </recommendedName>
</protein>
<feature type="domain" description="ABC3 transporter permease C-terminal" evidence="7">
    <location>
        <begin position="684"/>
        <end position="786"/>
    </location>
</feature>
<evidence type="ECO:0000313" key="10">
    <source>
        <dbReference type="Proteomes" id="UP000095552"/>
    </source>
</evidence>
<dbReference type="InterPro" id="IPR050250">
    <property type="entry name" value="Macrolide_Exporter_MacB"/>
</dbReference>
<dbReference type="PANTHER" id="PTHR30572">
    <property type="entry name" value="MEMBRANE COMPONENT OF TRANSPORTER-RELATED"/>
    <property type="match status" value="1"/>
</dbReference>
<gene>
    <name evidence="9" type="ORF">BFP71_14930</name>
</gene>
<evidence type="ECO:0000256" key="5">
    <source>
        <dbReference type="ARBA" id="ARBA00023136"/>
    </source>
</evidence>
<feature type="transmembrane region" description="Helical" evidence="6">
    <location>
        <begin position="345"/>
        <end position="364"/>
    </location>
</feature>
<dbReference type="EMBL" id="MDGQ01000005">
    <property type="protein sequence ID" value="OEK04739.1"/>
    <property type="molecule type" value="Genomic_DNA"/>
</dbReference>